<feature type="transmembrane region" description="Helical" evidence="2">
    <location>
        <begin position="178"/>
        <end position="199"/>
    </location>
</feature>
<name>A0A7X6KYC1_9CELL</name>
<keyword evidence="2" id="KW-0472">Membrane</keyword>
<feature type="compositionally biased region" description="Low complexity" evidence="1">
    <location>
        <begin position="1"/>
        <end position="39"/>
    </location>
</feature>
<dbReference type="Proteomes" id="UP000581206">
    <property type="component" value="Unassembled WGS sequence"/>
</dbReference>
<evidence type="ECO:0000256" key="1">
    <source>
        <dbReference type="SAM" id="MobiDB-lite"/>
    </source>
</evidence>
<feature type="region of interest" description="Disordered" evidence="1">
    <location>
        <begin position="1"/>
        <end position="121"/>
    </location>
</feature>
<organism evidence="3 4">
    <name type="scientific">Cellulomonas denverensis</name>
    <dbReference type="NCBI Taxonomy" id="264297"/>
    <lineage>
        <taxon>Bacteria</taxon>
        <taxon>Bacillati</taxon>
        <taxon>Actinomycetota</taxon>
        <taxon>Actinomycetes</taxon>
        <taxon>Micrococcales</taxon>
        <taxon>Cellulomonadaceae</taxon>
        <taxon>Cellulomonas</taxon>
    </lineage>
</organism>
<proteinExistence type="predicted"/>
<comment type="caution">
    <text evidence="3">The sequence shown here is derived from an EMBL/GenBank/DDBJ whole genome shotgun (WGS) entry which is preliminary data.</text>
</comment>
<evidence type="ECO:0000313" key="3">
    <source>
        <dbReference type="EMBL" id="NKY24462.1"/>
    </source>
</evidence>
<reference evidence="3 4" key="1">
    <citation type="submission" date="2020-04" db="EMBL/GenBank/DDBJ databases">
        <title>MicrobeNet Type strains.</title>
        <authorList>
            <person name="Nicholson A.C."/>
        </authorList>
    </citation>
    <scope>NUCLEOTIDE SEQUENCE [LARGE SCALE GENOMIC DNA]</scope>
    <source>
        <strain evidence="3 4">ATCC BAA-788</strain>
    </source>
</reference>
<feature type="compositionally biased region" description="Low complexity" evidence="1">
    <location>
        <begin position="76"/>
        <end position="114"/>
    </location>
</feature>
<keyword evidence="2" id="KW-0812">Transmembrane</keyword>
<protein>
    <submittedName>
        <fullName evidence="3">Uncharacterized protein</fullName>
    </submittedName>
</protein>
<dbReference type="EMBL" id="JAAXOX010000016">
    <property type="protein sequence ID" value="NKY24462.1"/>
    <property type="molecule type" value="Genomic_DNA"/>
</dbReference>
<evidence type="ECO:0000256" key="2">
    <source>
        <dbReference type="SAM" id="Phobius"/>
    </source>
</evidence>
<evidence type="ECO:0000313" key="4">
    <source>
        <dbReference type="Proteomes" id="UP000581206"/>
    </source>
</evidence>
<gene>
    <name evidence="3" type="ORF">HGA03_17515</name>
</gene>
<sequence length="226" mass="21711">MAPGTGATSAPGAPGRTGPVAGVPGQAPGVWGAGAARAGQPGGTAAGSTAQPASGAPAWGRTSAAGTSGGPGAAGTPGAAASGAAATTTSWTPAGTGADTTPATTPGGDAPADPSQGGEEVPDWRSLLKAMAPPPGPAQEPAETGSIPVVGKDENTDEVAAVDTEVPERIRRPLPFTWLQWIILIVVFFVLGFLIVLVAKTADIGATGDVAPAFALAADLLPSPLT</sequence>
<accession>A0A7X6KYC1</accession>
<keyword evidence="2" id="KW-1133">Transmembrane helix</keyword>
<keyword evidence="4" id="KW-1185">Reference proteome</keyword>
<dbReference type="RefSeq" id="WP_168631587.1">
    <property type="nucleotide sequence ID" value="NZ_BONL01000008.1"/>
</dbReference>
<dbReference type="AlphaFoldDB" id="A0A7X6KYC1"/>